<sequence>MTTFQHEPGRYFLLDGDKTIAEILYTTVNDGKTYAINSTVVDSSLRGQGIARQLVDAVVHEAHEEQMTIKPVCPYVRELFARNPEKYQEIQYKS</sequence>
<dbReference type="EMBL" id="CP003851">
    <property type="protein sequence ID" value="AFT81015.1"/>
    <property type="molecule type" value="Genomic_DNA"/>
</dbReference>
<dbReference type="PANTHER" id="PTHR31435:SF10">
    <property type="entry name" value="BSR4717 PROTEIN"/>
    <property type="match status" value="1"/>
</dbReference>
<gene>
    <name evidence="3" type="ordered locus">C270_00480</name>
</gene>
<dbReference type="STRING" id="1229758.C270_00480"/>
<dbReference type="RefSeq" id="WP_014973634.1">
    <property type="nucleotide sequence ID" value="NC_018673.1"/>
</dbReference>
<protein>
    <submittedName>
        <fullName evidence="3">Uncharacterized protein</fullName>
    </submittedName>
</protein>
<organism evidence="3 4">
    <name type="scientific">Leuconostoc carnosum (strain JB16)</name>
    <dbReference type="NCBI Taxonomy" id="1229758"/>
    <lineage>
        <taxon>Bacteria</taxon>
        <taxon>Bacillati</taxon>
        <taxon>Bacillota</taxon>
        <taxon>Bacilli</taxon>
        <taxon>Lactobacillales</taxon>
        <taxon>Lactobacillaceae</taxon>
        <taxon>Leuconostoc</taxon>
    </lineage>
</organism>
<dbReference type="InterPro" id="IPR016181">
    <property type="entry name" value="Acyl_CoA_acyltransferase"/>
</dbReference>
<proteinExistence type="predicted"/>
<evidence type="ECO:0000259" key="1">
    <source>
        <dbReference type="PROSITE" id="PS51186"/>
    </source>
</evidence>
<keyword evidence="4" id="KW-1185">Reference proteome</keyword>
<evidence type="ECO:0000313" key="3">
    <source>
        <dbReference type="EMBL" id="AFT81015.1"/>
    </source>
</evidence>
<accession>K0D866</accession>
<dbReference type="GO" id="GO:0016747">
    <property type="term" value="F:acyltransferase activity, transferring groups other than amino-acyl groups"/>
    <property type="evidence" value="ECO:0007669"/>
    <property type="project" value="InterPro"/>
</dbReference>
<dbReference type="PROSITE" id="PS51729">
    <property type="entry name" value="GNAT_YJDJ"/>
    <property type="match status" value="1"/>
</dbReference>
<dbReference type="SUPFAM" id="SSF55729">
    <property type="entry name" value="Acyl-CoA N-acyltransferases (Nat)"/>
    <property type="match status" value="1"/>
</dbReference>
<dbReference type="Proteomes" id="UP000006299">
    <property type="component" value="Chromosome"/>
</dbReference>
<name>K0D866_LEUCJ</name>
<dbReference type="InterPro" id="IPR000182">
    <property type="entry name" value="GNAT_dom"/>
</dbReference>
<feature type="domain" description="N-acetyltransferase" evidence="1">
    <location>
        <begin position="1"/>
        <end position="94"/>
    </location>
</feature>
<dbReference type="CDD" id="cd04301">
    <property type="entry name" value="NAT_SF"/>
    <property type="match status" value="1"/>
</dbReference>
<evidence type="ECO:0000313" key="4">
    <source>
        <dbReference type="Proteomes" id="UP000006299"/>
    </source>
</evidence>
<reference evidence="3 4" key="1">
    <citation type="journal article" date="2012" name="J. Bacteriol.">
        <title>Complete genome sequence of Leuconostoc carnosum strain JB16, isolated from Kimchi.</title>
        <authorList>
            <person name="Jung J.Y."/>
            <person name="Lee S.H."/>
            <person name="Jeon C.O."/>
        </authorList>
    </citation>
    <scope>NUCLEOTIDE SEQUENCE [LARGE SCALE GENOMIC DNA]</scope>
    <source>
        <strain evidence="3 4">JB16</strain>
    </source>
</reference>
<dbReference type="InterPro" id="IPR045057">
    <property type="entry name" value="Gcn5-rel_NAT"/>
</dbReference>
<dbReference type="Gene3D" id="3.40.630.30">
    <property type="match status" value="1"/>
</dbReference>
<dbReference type="PATRIC" id="fig|1229758.3.peg.96"/>
<evidence type="ECO:0000259" key="2">
    <source>
        <dbReference type="PROSITE" id="PS51729"/>
    </source>
</evidence>
<dbReference type="InterPro" id="IPR031165">
    <property type="entry name" value="GNAT_YJDJ"/>
</dbReference>
<dbReference type="eggNOG" id="COG2388">
    <property type="taxonomic scope" value="Bacteria"/>
</dbReference>
<dbReference type="PROSITE" id="PS51186">
    <property type="entry name" value="GNAT"/>
    <property type="match status" value="1"/>
</dbReference>
<dbReference type="AlphaFoldDB" id="K0D866"/>
<feature type="domain" description="N-acetyltransferase" evidence="2">
    <location>
        <begin position="3"/>
        <end position="92"/>
    </location>
</feature>
<dbReference type="PANTHER" id="PTHR31435">
    <property type="entry name" value="PROTEIN NATD1"/>
    <property type="match status" value="1"/>
</dbReference>
<dbReference type="KEGG" id="lcn:C270_00480"/>
<dbReference type="HOGENOM" id="CLU_132888_2_1_9"/>
<dbReference type="Pfam" id="PF14542">
    <property type="entry name" value="Acetyltransf_CG"/>
    <property type="match status" value="1"/>
</dbReference>